<name>A0A917TWB9_9BACI</name>
<dbReference type="NCBIfam" id="TIGR02734">
    <property type="entry name" value="crtI_fam"/>
    <property type="match status" value="1"/>
</dbReference>
<dbReference type="AlphaFoldDB" id="A0A917TWB9"/>
<dbReference type="SUPFAM" id="SSF51905">
    <property type="entry name" value="FAD/NAD(P)-binding domain"/>
    <property type="match status" value="1"/>
</dbReference>
<feature type="domain" description="Amine oxidase" evidence="6">
    <location>
        <begin position="10"/>
        <end position="462"/>
    </location>
</feature>
<dbReference type="GO" id="GO:0016117">
    <property type="term" value="P:carotenoid biosynthetic process"/>
    <property type="evidence" value="ECO:0007669"/>
    <property type="project" value="UniProtKB-KW"/>
</dbReference>
<protein>
    <submittedName>
        <fullName evidence="7">Dehydrosqualene desaturase</fullName>
    </submittedName>
</protein>
<dbReference type="PANTHER" id="PTHR43734:SF1">
    <property type="entry name" value="PHYTOENE DESATURASE"/>
    <property type="match status" value="1"/>
</dbReference>
<evidence type="ECO:0000256" key="2">
    <source>
        <dbReference type="ARBA" id="ARBA00022746"/>
    </source>
</evidence>
<dbReference type="InterPro" id="IPR036188">
    <property type="entry name" value="FAD/NAD-bd_sf"/>
</dbReference>
<comment type="similarity">
    <text evidence="4">Belongs to the carotenoid/retinoid oxidoreductase family. CrtN subfamily.</text>
</comment>
<evidence type="ECO:0000313" key="7">
    <source>
        <dbReference type="EMBL" id="GGM40732.1"/>
    </source>
</evidence>
<evidence type="ECO:0000256" key="5">
    <source>
        <dbReference type="RuleBase" id="RU362075"/>
    </source>
</evidence>
<dbReference type="InterPro" id="IPR014105">
    <property type="entry name" value="Carotenoid/retinoid_OxRdtase"/>
</dbReference>
<dbReference type="Proteomes" id="UP000618460">
    <property type="component" value="Unassembled WGS sequence"/>
</dbReference>
<dbReference type="GO" id="GO:0016491">
    <property type="term" value="F:oxidoreductase activity"/>
    <property type="evidence" value="ECO:0007669"/>
    <property type="project" value="UniProtKB-KW"/>
</dbReference>
<reference evidence="7" key="2">
    <citation type="submission" date="2020-09" db="EMBL/GenBank/DDBJ databases">
        <authorList>
            <person name="Sun Q."/>
            <person name="Zhou Y."/>
        </authorList>
    </citation>
    <scope>NUCLEOTIDE SEQUENCE</scope>
    <source>
        <strain evidence="7">CGMCC 1.6333</strain>
    </source>
</reference>
<accession>A0A917TWB9</accession>
<evidence type="ECO:0000256" key="4">
    <source>
        <dbReference type="ARBA" id="ARBA00038322"/>
    </source>
</evidence>
<dbReference type="PRINTS" id="PR00419">
    <property type="entry name" value="ADXRDTASE"/>
</dbReference>
<comment type="caution">
    <text evidence="7">The sequence shown here is derived from an EMBL/GenBank/DDBJ whole genome shotgun (WGS) entry which is preliminary data.</text>
</comment>
<dbReference type="RefSeq" id="WP_117156926.1">
    <property type="nucleotide sequence ID" value="NZ_BMLG01000024.1"/>
</dbReference>
<evidence type="ECO:0000256" key="3">
    <source>
        <dbReference type="ARBA" id="ARBA00023002"/>
    </source>
</evidence>
<dbReference type="InterPro" id="IPR002937">
    <property type="entry name" value="Amino_oxidase"/>
</dbReference>
<comment type="pathway">
    <text evidence="1 5">Carotenoid biosynthesis.</text>
</comment>
<dbReference type="OrthoDB" id="9814556at2"/>
<dbReference type="Gene3D" id="3.50.50.60">
    <property type="entry name" value="FAD/NAD(P)-binding domain"/>
    <property type="match status" value="2"/>
</dbReference>
<dbReference type="EMBL" id="BMLG01000024">
    <property type="protein sequence ID" value="GGM40732.1"/>
    <property type="molecule type" value="Genomic_DNA"/>
</dbReference>
<reference evidence="7" key="1">
    <citation type="journal article" date="2014" name="Int. J. Syst. Evol. Microbiol.">
        <title>Complete genome sequence of Corynebacterium casei LMG S-19264T (=DSM 44701T), isolated from a smear-ripened cheese.</title>
        <authorList>
            <consortium name="US DOE Joint Genome Institute (JGI-PGF)"/>
            <person name="Walter F."/>
            <person name="Albersmeier A."/>
            <person name="Kalinowski J."/>
            <person name="Ruckert C."/>
        </authorList>
    </citation>
    <scope>NUCLEOTIDE SEQUENCE</scope>
    <source>
        <strain evidence="7">CGMCC 1.6333</strain>
    </source>
</reference>
<evidence type="ECO:0000256" key="1">
    <source>
        <dbReference type="ARBA" id="ARBA00004829"/>
    </source>
</evidence>
<proteinExistence type="inferred from homology"/>
<sequence>MDIGIVGAGIGGLTAALLLEKQGHNVTIYEKEEQLGGRVVFQSNGEFKIDQGPTIVLLPEMLLEILEEAGISREAVDLIPCDPLYDIHYPDGTIYRKWRDTEKQKQEIKKVFPNEVKGFTQYMEEMKKIYQFGTEAFLSRTFGRKRDFLSYQNIKFILQSQSYQSVTNYLSKFFSDIRLRHAYALQTLYIGGAPHRVPALYGLISYSEHEFGIWYVKGGYASLIPLLEQACIARGVTIQKQTTVDEIVIENDRATGIKVAGDTHLHDTIVFNGDYPTIQSLIPEKHVQKKKTNPSSGCLLVYLGVKKRWEQAIPHQFFLSEDFDGYMKQVTEGSNVPHDASCYVFNPVALDDEAAPEDKSVLYLLIPVPANMKEDAKAIERLIETQIDRVEQTCFPELRNSIEWKDVRTPRDAEAEGLFQGGSFGIAPDIKQSGGFRPQIIHPTIKGLYAVGASVHPGGGIPIVMQGARLLSQHIKKEVKENVK</sequence>
<dbReference type="Pfam" id="PF01593">
    <property type="entry name" value="Amino_oxidase"/>
    <property type="match status" value="1"/>
</dbReference>
<evidence type="ECO:0000259" key="6">
    <source>
        <dbReference type="Pfam" id="PF01593"/>
    </source>
</evidence>
<keyword evidence="3 5" id="KW-0560">Oxidoreductase</keyword>
<dbReference type="PANTHER" id="PTHR43734">
    <property type="entry name" value="PHYTOENE DESATURASE"/>
    <property type="match status" value="1"/>
</dbReference>
<evidence type="ECO:0000313" key="8">
    <source>
        <dbReference type="Proteomes" id="UP000618460"/>
    </source>
</evidence>
<keyword evidence="8" id="KW-1185">Reference proteome</keyword>
<gene>
    <name evidence="7" type="primary">crtN</name>
    <name evidence="7" type="ORF">GCM10011351_28670</name>
</gene>
<keyword evidence="2 5" id="KW-0125">Carotenoid biosynthesis</keyword>
<organism evidence="7 8">
    <name type="scientific">Paraliobacillus quinghaiensis</name>
    <dbReference type="NCBI Taxonomy" id="470815"/>
    <lineage>
        <taxon>Bacteria</taxon>
        <taxon>Bacillati</taxon>
        <taxon>Bacillota</taxon>
        <taxon>Bacilli</taxon>
        <taxon>Bacillales</taxon>
        <taxon>Bacillaceae</taxon>
        <taxon>Paraliobacillus</taxon>
    </lineage>
</organism>